<evidence type="ECO:0000259" key="2">
    <source>
        <dbReference type="Pfam" id="PF07993"/>
    </source>
</evidence>
<sequence length="453" mass="49726">MIPCRALVLIAMSTNCRDQRAWFMGLLADSARRPDRAAVGRNAPEQKASISRMAVVMTGATGFLGLHLLQRHLTAGRRVIVLAHVNSPPAWERIEYFLANAGTENVPPALVRKLVDVVEVDIAEDRMGLSREQHQRLALSAEELWHVAASVTLHRDDAAVWRTNVVGTEQLLRLASSTAPHVPVRHVSTAFVAGRTPHLVTEDDSLHVIEFENTYEKSKHTAEGLVRDWTRLTGRSTLVLRPSILVPGAQWASGLPTHTLETLHHSVAVVTARTKRSTPRLVVRFAGDPRAWINLLQVDWAAEAMMRLATLPHQSGTHTFHVTHPNDVPVLTIAAAFEELSPVRIRITPAQPAEPTLPERVLYRRVAGFLPYLHHRRSFSGTRLAQALPQLAPPAPIDRGYLERALGVRAANQSPARGLGGAVRMTPRSATDNNSGHGNGSPVIPNCSATSRY</sequence>
<dbReference type="SUPFAM" id="SSF51735">
    <property type="entry name" value="NAD(P)-binding Rossmann-fold domains"/>
    <property type="match status" value="1"/>
</dbReference>
<dbReference type="OrthoDB" id="9810734at2"/>
<dbReference type="PANTHER" id="PTHR43245">
    <property type="entry name" value="BIFUNCTIONAL POLYMYXIN RESISTANCE PROTEIN ARNA"/>
    <property type="match status" value="1"/>
</dbReference>
<dbReference type="Gene3D" id="3.40.50.720">
    <property type="entry name" value="NAD(P)-binding Rossmann-like Domain"/>
    <property type="match status" value="1"/>
</dbReference>
<dbReference type="InterPro" id="IPR050177">
    <property type="entry name" value="Lipid_A_modif_metabolic_enz"/>
</dbReference>
<accession>A0A428YC82</accession>
<dbReference type="InterPro" id="IPR013120">
    <property type="entry name" value="FAR_NAD-bd"/>
</dbReference>
<dbReference type="InterPro" id="IPR036291">
    <property type="entry name" value="NAD(P)-bd_dom_sf"/>
</dbReference>
<organism evidence="3 4">
    <name type="scientific">Kibdelosporangium aridum</name>
    <dbReference type="NCBI Taxonomy" id="2030"/>
    <lineage>
        <taxon>Bacteria</taxon>
        <taxon>Bacillati</taxon>
        <taxon>Actinomycetota</taxon>
        <taxon>Actinomycetes</taxon>
        <taxon>Pseudonocardiales</taxon>
        <taxon>Pseudonocardiaceae</taxon>
        <taxon>Kibdelosporangium</taxon>
    </lineage>
</organism>
<dbReference type="AlphaFoldDB" id="A0A428YC82"/>
<evidence type="ECO:0000313" key="3">
    <source>
        <dbReference type="EMBL" id="RSM65090.1"/>
    </source>
</evidence>
<dbReference type="EMBL" id="QHKI01000089">
    <property type="protein sequence ID" value="RSM65090.1"/>
    <property type="molecule type" value="Genomic_DNA"/>
</dbReference>
<name>A0A428YC82_KIBAR</name>
<feature type="region of interest" description="Disordered" evidence="1">
    <location>
        <begin position="413"/>
        <end position="453"/>
    </location>
</feature>
<proteinExistence type="predicted"/>
<gene>
    <name evidence="3" type="ORF">DMH04_49975</name>
</gene>
<comment type="caution">
    <text evidence="3">The sequence shown here is derived from an EMBL/GenBank/DDBJ whole genome shotgun (WGS) entry which is preliminary data.</text>
</comment>
<evidence type="ECO:0000313" key="4">
    <source>
        <dbReference type="Proteomes" id="UP000287547"/>
    </source>
</evidence>
<feature type="domain" description="Thioester reductase (TE)" evidence="2">
    <location>
        <begin position="58"/>
        <end position="305"/>
    </location>
</feature>
<dbReference type="Proteomes" id="UP000287547">
    <property type="component" value="Unassembled WGS sequence"/>
</dbReference>
<protein>
    <submittedName>
        <fullName evidence="3">Type I polyketide synthase</fullName>
    </submittedName>
</protein>
<dbReference type="Pfam" id="PF07993">
    <property type="entry name" value="NAD_binding_4"/>
    <property type="match status" value="1"/>
</dbReference>
<dbReference type="PANTHER" id="PTHR43245:SF51">
    <property type="entry name" value="SHORT CHAIN DEHYDROGENASE_REDUCTASE FAMILY 42E, MEMBER 2"/>
    <property type="match status" value="1"/>
</dbReference>
<evidence type="ECO:0000256" key="1">
    <source>
        <dbReference type="SAM" id="MobiDB-lite"/>
    </source>
</evidence>
<reference evidence="3 4" key="1">
    <citation type="submission" date="2018-05" db="EMBL/GenBank/DDBJ databases">
        <title>Evolution of GPA BGCs.</title>
        <authorList>
            <person name="Waglechner N."/>
            <person name="Wright G.D."/>
        </authorList>
    </citation>
    <scope>NUCLEOTIDE SEQUENCE [LARGE SCALE GENOMIC DNA]</scope>
    <source>
        <strain evidence="3 4">A82846</strain>
    </source>
</reference>